<accession>A0A3B0T2K5</accession>
<reference evidence="1" key="1">
    <citation type="submission" date="2018-06" db="EMBL/GenBank/DDBJ databases">
        <authorList>
            <person name="Zhirakovskaya E."/>
        </authorList>
    </citation>
    <scope>NUCLEOTIDE SEQUENCE</scope>
</reference>
<name>A0A3B0T2K5_9ZZZZ</name>
<dbReference type="AlphaFoldDB" id="A0A3B0T2K5"/>
<dbReference type="InterPro" id="IPR021516">
    <property type="entry name" value="DUF3179"/>
</dbReference>
<proteinExistence type="predicted"/>
<evidence type="ECO:0008006" key="2">
    <source>
        <dbReference type="Google" id="ProtNLM"/>
    </source>
</evidence>
<organism evidence="1">
    <name type="scientific">hydrothermal vent metagenome</name>
    <dbReference type="NCBI Taxonomy" id="652676"/>
    <lineage>
        <taxon>unclassified sequences</taxon>
        <taxon>metagenomes</taxon>
        <taxon>ecological metagenomes</taxon>
    </lineage>
</organism>
<protein>
    <recommendedName>
        <fullName evidence="2">DUF3179 domain-containing protein</fullName>
    </recommendedName>
</protein>
<dbReference type="EMBL" id="UOEN01000136">
    <property type="protein sequence ID" value="VAW12971.1"/>
    <property type="molecule type" value="Genomic_DNA"/>
</dbReference>
<gene>
    <name evidence="1" type="ORF">MNBD_BACTEROID05-944</name>
</gene>
<dbReference type="Pfam" id="PF11376">
    <property type="entry name" value="DUF3179"/>
    <property type="match status" value="1"/>
</dbReference>
<evidence type="ECO:0000313" key="1">
    <source>
        <dbReference type="EMBL" id="VAW12971.1"/>
    </source>
</evidence>
<sequence>MRVFITRVVISVVVFLGIAVTSSFAGVEDFNTQNAIVNLNAFYSGGPQKDGIPALTNPEFVSADQAGFLSDNNFVIGIEVDRVAKAYPLKILNWHEVVNDVISQKEVVVSWCPLTHSGLVFDRKVGEDVLTFGVSGMLFNSNVVMYDRNSQGLWTQLGNKSLTGKYASKKLNLIPSKVTMWKNWKKAYPNTLVLSSKTGYFRNYKRDPYQEYHLQEKPMFPLEYIDTRFPLKSFVLGVQVDGEVKAYSLTQLKEMKKPLKDSISGKSITIRFDENQMLQVIDKDGNEISSVVAYWFAWRAFYPKTLVYSK</sequence>